<feature type="region of interest" description="Disordered" evidence="4">
    <location>
        <begin position="1"/>
        <end position="29"/>
    </location>
</feature>
<dbReference type="GO" id="GO:0016887">
    <property type="term" value="F:ATP hydrolysis activity"/>
    <property type="evidence" value="ECO:0007669"/>
    <property type="project" value="InterPro"/>
</dbReference>
<dbReference type="GO" id="GO:0005524">
    <property type="term" value="F:ATP binding"/>
    <property type="evidence" value="ECO:0007669"/>
    <property type="project" value="UniProtKB-KW"/>
</dbReference>
<organism evidence="7">
    <name type="scientific">Thermorudis sp</name>
    <dbReference type="NCBI Taxonomy" id="1969470"/>
    <lineage>
        <taxon>Bacteria</taxon>
        <taxon>Pseudomonadati</taxon>
        <taxon>Thermomicrobiota</taxon>
        <taxon>Thermomicrobia</taxon>
        <taxon>Thermomicrobia incertae sedis</taxon>
        <taxon>Thermorudis</taxon>
    </lineage>
</organism>
<dbReference type="SUPFAM" id="SSF52540">
    <property type="entry name" value="P-loop containing nucleoside triphosphate hydrolases"/>
    <property type="match status" value="1"/>
</dbReference>
<evidence type="ECO:0000259" key="6">
    <source>
        <dbReference type="Pfam" id="PF08406"/>
    </source>
</evidence>
<dbReference type="InterPro" id="IPR011704">
    <property type="entry name" value="ATPase_dyneun-rel_AAA"/>
</dbReference>
<comment type="similarity">
    <text evidence="1">Belongs to the CbbQ/NirQ/NorQ/GpvN family.</text>
</comment>
<proteinExistence type="inferred from homology"/>
<name>A0A7C3A8M3_9BACT</name>
<accession>A0A7C3A8M3</accession>
<dbReference type="AlphaFoldDB" id="A0A7C3A8M3"/>
<sequence length="303" mass="33369">MLQASTAGLSTRAWGGGDDQGAREDVDVESPVNARWTDAQVTEVSEEPFYLPVRDEVTVFEAAYARRLPVMLKGPTGAGKTRFLRYMAWRLGRPLVTVACHDDLTASDLLGRYLITGGETVWIDGPLTHAVRIGAICYLDEIVEARKDTTVVIHPLTDDRRRLRLEKTGELLVAPPEFMLVISYNPGYQSLTKNLKPSTRQRFVAIDFDFPPPDLEIEIVAHESGVDRETARRLVQLGGLIRNLRDAGLDEPASTRLLVYAGLLIHSGIAPRRACELAIAAPISDDPAVREAVLDLVATVFAE</sequence>
<dbReference type="InterPro" id="IPR013615">
    <property type="entry name" value="CbbQ_C"/>
</dbReference>
<gene>
    <name evidence="7" type="ORF">ENP13_04250</name>
</gene>
<feature type="domain" description="CbbQ/NirQ/NorQ C-terminal" evidence="6">
    <location>
        <begin position="216"/>
        <end position="299"/>
    </location>
</feature>
<dbReference type="PANTHER" id="PTHR42759">
    <property type="entry name" value="MOXR FAMILY PROTEIN"/>
    <property type="match status" value="1"/>
</dbReference>
<comment type="caution">
    <text evidence="7">The sequence shown here is derived from an EMBL/GenBank/DDBJ whole genome shotgun (WGS) entry which is preliminary data.</text>
</comment>
<keyword evidence="2" id="KW-0547">Nucleotide-binding</keyword>
<dbReference type="InterPro" id="IPR050764">
    <property type="entry name" value="CbbQ/NirQ/NorQ/GpvN"/>
</dbReference>
<reference evidence="7" key="1">
    <citation type="journal article" date="2020" name="mSystems">
        <title>Genome- and Community-Level Interaction Insights into Carbon Utilization and Element Cycling Functions of Hydrothermarchaeota in Hydrothermal Sediment.</title>
        <authorList>
            <person name="Zhou Z."/>
            <person name="Liu Y."/>
            <person name="Xu W."/>
            <person name="Pan J."/>
            <person name="Luo Z.H."/>
            <person name="Li M."/>
        </authorList>
    </citation>
    <scope>NUCLEOTIDE SEQUENCE [LARGE SCALE GENOMIC DNA]</scope>
    <source>
        <strain evidence="7">SpSt-192</strain>
    </source>
</reference>
<dbReference type="Pfam" id="PF07728">
    <property type="entry name" value="AAA_5"/>
    <property type="match status" value="1"/>
</dbReference>
<evidence type="ECO:0000256" key="2">
    <source>
        <dbReference type="ARBA" id="ARBA00022741"/>
    </source>
</evidence>
<keyword evidence="3" id="KW-0067">ATP-binding</keyword>
<dbReference type="EMBL" id="DSID01000332">
    <property type="protein sequence ID" value="HEX70438.1"/>
    <property type="molecule type" value="Genomic_DNA"/>
</dbReference>
<dbReference type="PANTHER" id="PTHR42759:SF7">
    <property type="entry name" value="DENITRIFICATION REGULATORY PROTEIN NIRQ"/>
    <property type="match status" value="1"/>
</dbReference>
<evidence type="ECO:0000313" key="7">
    <source>
        <dbReference type="EMBL" id="HEX70438.1"/>
    </source>
</evidence>
<dbReference type="Gene3D" id="3.40.50.300">
    <property type="entry name" value="P-loop containing nucleotide triphosphate hydrolases"/>
    <property type="match status" value="1"/>
</dbReference>
<evidence type="ECO:0000256" key="1">
    <source>
        <dbReference type="ARBA" id="ARBA00009417"/>
    </source>
</evidence>
<evidence type="ECO:0000256" key="4">
    <source>
        <dbReference type="SAM" id="MobiDB-lite"/>
    </source>
</evidence>
<dbReference type="InterPro" id="IPR027417">
    <property type="entry name" value="P-loop_NTPase"/>
</dbReference>
<evidence type="ECO:0000256" key="3">
    <source>
        <dbReference type="ARBA" id="ARBA00022840"/>
    </source>
</evidence>
<evidence type="ECO:0000259" key="5">
    <source>
        <dbReference type="Pfam" id="PF07728"/>
    </source>
</evidence>
<dbReference type="Pfam" id="PF08406">
    <property type="entry name" value="CbbQ_C"/>
    <property type="match status" value="1"/>
</dbReference>
<feature type="domain" description="ATPase dynein-related AAA" evidence="5">
    <location>
        <begin position="69"/>
        <end position="203"/>
    </location>
</feature>
<protein>
    <submittedName>
        <fullName evidence="7">CbbQ/NirQ/NorQ/GpvN family protein</fullName>
    </submittedName>
</protein>